<evidence type="ECO:0000256" key="1">
    <source>
        <dbReference type="ARBA" id="ARBA00000085"/>
    </source>
</evidence>
<dbReference type="Proteomes" id="UP000070498">
    <property type="component" value="Unassembled WGS sequence"/>
</dbReference>
<dbReference type="GO" id="GO:0005524">
    <property type="term" value="F:ATP binding"/>
    <property type="evidence" value="ECO:0007669"/>
    <property type="project" value="UniProtKB-KW"/>
</dbReference>
<feature type="domain" description="Response regulatory" evidence="12">
    <location>
        <begin position="1088"/>
        <end position="1208"/>
    </location>
</feature>
<keyword evidence="7" id="KW-0067">ATP-binding</keyword>
<evidence type="ECO:0000256" key="5">
    <source>
        <dbReference type="ARBA" id="ARBA00022741"/>
    </source>
</evidence>
<evidence type="ECO:0000259" key="11">
    <source>
        <dbReference type="PROSITE" id="PS50109"/>
    </source>
</evidence>
<evidence type="ECO:0000259" key="12">
    <source>
        <dbReference type="PROSITE" id="PS50110"/>
    </source>
</evidence>
<dbReference type="SMART" id="SM00388">
    <property type="entry name" value="HisKA"/>
    <property type="match status" value="1"/>
</dbReference>
<keyword evidence="3 9" id="KW-0597">Phosphoprotein</keyword>
<dbReference type="STRING" id="2052828.ATO67_04075"/>
<keyword evidence="8" id="KW-0902">Two-component regulatory system</keyword>
<dbReference type="InterPro" id="IPR003594">
    <property type="entry name" value="HATPase_dom"/>
</dbReference>
<keyword evidence="6 13" id="KW-0418">Kinase</keyword>
<dbReference type="Pfam" id="PF00512">
    <property type="entry name" value="HisKA"/>
    <property type="match status" value="1"/>
</dbReference>
<feature type="modified residue" description="4-aspartylphosphate" evidence="9">
    <location>
        <position position="965"/>
    </location>
</feature>
<feature type="region of interest" description="Disordered" evidence="10">
    <location>
        <begin position="1036"/>
        <end position="1081"/>
    </location>
</feature>
<dbReference type="CDD" id="cd00082">
    <property type="entry name" value="HisKA"/>
    <property type="match status" value="1"/>
</dbReference>
<dbReference type="Pfam" id="PF02518">
    <property type="entry name" value="HATPase_c"/>
    <property type="match status" value="1"/>
</dbReference>
<feature type="modified residue" description="4-aspartylphosphate" evidence="9">
    <location>
        <position position="1137"/>
    </location>
</feature>
<dbReference type="CDD" id="cd16922">
    <property type="entry name" value="HATPase_EvgS-ArcB-TorS-like"/>
    <property type="match status" value="1"/>
</dbReference>
<keyword evidence="14" id="KW-1185">Reference proteome</keyword>
<evidence type="ECO:0000256" key="10">
    <source>
        <dbReference type="SAM" id="MobiDB-lite"/>
    </source>
</evidence>
<dbReference type="EC" id="2.7.13.3" evidence="2"/>
<dbReference type="InterPro" id="IPR000014">
    <property type="entry name" value="PAS"/>
</dbReference>
<dbReference type="Gene3D" id="3.40.50.2300">
    <property type="match status" value="2"/>
</dbReference>
<dbReference type="SMART" id="SM00387">
    <property type="entry name" value="HATPase_c"/>
    <property type="match status" value="1"/>
</dbReference>
<keyword evidence="4" id="KW-0808">Transferase</keyword>
<feature type="domain" description="Histidine kinase" evidence="11">
    <location>
        <begin position="672"/>
        <end position="893"/>
    </location>
</feature>
<dbReference type="InterPro" id="IPR035965">
    <property type="entry name" value="PAS-like_dom_sf"/>
</dbReference>
<keyword evidence="5" id="KW-0547">Nucleotide-binding</keyword>
<reference evidence="13 14" key="1">
    <citation type="submission" date="2015-11" db="EMBL/GenBank/DDBJ databases">
        <title>Draft genome sequence of Agrobacterium sp. R89-1.</title>
        <authorList>
            <person name="Zahradnik J."/>
            <person name="Kyslikova E."/>
            <person name="Palyzova A."/>
            <person name="Kyslik P."/>
        </authorList>
    </citation>
    <scope>NUCLEOTIDE SEQUENCE [LARGE SCALE GENOMIC DNA]</scope>
    <source>
        <strain evidence="13 14">R89-1</strain>
    </source>
</reference>
<protein>
    <recommendedName>
        <fullName evidence="2">histidine kinase</fullName>
        <ecNumber evidence="2">2.7.13.3</ecNumber>
    </recommendedName>
</protein>
<evidence type="ECO:0000256" key="3">
    <source>
        <dbReference type="ARBA" id="ARBA00022553"/>
    </source>
</evidence>
<dbReference type="SMART" id="SM00091">
    <property type="entry name" value="PAS"/>
    <property type="match status" value="4"/>
</dbReference>
<dbReference type="InterPro" id="IPR013656">
    <property type="entry name" value="PAS_4"/>
</dbReference>
<dbReference type="PANTHER" id="PTHR45339:SF1">
    <property type="entry name" value="HYBRID SIGNAL TRANSDUCTION HISTIDINE KINASE J"/>
    <property type="match status" value="1"/>
</dbReference>
<dbReference type="FunFam" id="1.10.287.130:FF:000002">
    <property type="entry name" value="Two-component osmosensing histidine kinase"/>
    <property type="match status" value="1"/>
</dbReference>
<dbReference type="SUPFAM" id="SSF52172">
    <property type="entry name" value="CheY-like"/>
    <property type="match status" value="2"/>
</dbReference>
<sequence>MINGGGLLEKACEGVQALDLPACIKDSQLRYVCVNSAYALFVGRPIASFQNKTTHELLGITEDNERQDKERRSLVFATEEVILCKGHNESHAVKCERFETEDGALFLFEIFETTPSVATDIEADGNETLIGKNVLDLLDVAVAVYDPEDRLIYSNKRFETLYSDLNLDWQAGLELKTIAAAFHDIVVKVRSPDASDKEAWLEAKLAEAREPYSEFTEEMSDGRFIRFINKRLENGMLVALRIDVSEAKAREILLEKHTRENWLFREALERVPVAVFMLDSERRLTYANASYETLWREPRGKYYGLTESQIFVHEGERFRKENDHVLQTGEELQKTEEILLNDGTSVPTIIRVGRMISPDDEPYLVGSVTDTTPLMEQKQALLAARDEAEKLHAEVQSILDSLPVGVMLLGSDLTIEYANTCFYDLWEVEEQIDLVGQPYKRYMQMGYESGKYDFGDISFEDACRDRINRLNLIDGHTSREVESKAGKFTILSKQRIAGNKILITFSDSTAVRARDKEISAARQELQRVGKYLQDATRVMAQGLALIQNGEIIMSNDAMARMFDVPPELVAAGKSWLPFFAYCADRGDFGDAESAEATRLEWMHNVAAGKPFSSLKQVDAKRWLNVEATISASEYWLVIVTDVTEMKQREAELEGLLARAKAADMAKSEFLANMSHEIRTPMNGVLGMAELLAKSKLDTRQRTFTDVIVKSGNALLTIINDILDFSKIDAGQMTLRSTTFDAAEAVEDVASLLSSQAMEKNIELIVSIDPSFHHLVSGDAGRFRQIATNLIGNAIKFTETGHVLIELVAESVDDSELIMNLRVQDTGIGIAQHQLNRIFEKFNQADTSSTRRHEGTGLGLAITVALVGLFGGKVDVESVVGQGSTFTVTLPLRIVGNRSEQNAGPIDTKKVSVLVIDDNAVNRQILTEQLTSWGVDGYAAASGPAGLAILEEAAAIGFDIDAVILDCHMPDMDGVQVARTIRGDPRLCDTAIVFLTSMDSVHREPEIQFDAHLMKPVRARLLRKTLTDVVRTRRAERALQDQLGGRDGSESPAPVRKSSDTGHRPNAGEQGHRDETRATEVRPNTGSLDVLIAEDNDVNQIVFTQILQQTNLDFRIVSNGKKAVEAWRIDRPSIILMDVSMPVMNGHQATQAIRAEEQNMPNGTRVPIIGVTANAQDSDRDLCLSVGMDDYLSKPISPELLQAKIEKWLMRQPQMTADSKSN</sequence>
<dbReference type="Pfam" id="PF13188">
    <property type="entry name" value="PAS_8"/>
    <property type="match status" value="1"/>
</dbReference>
<comment type="catalytic activity">
    <reaction evidence="1">
        <text>ATP + protein L-histidine = ADP + protein N-phospho-L-histidine.</text>
        <dbReference type="EC" id="2.7.13.3"/>
    </reaction>
</comment>
<dbReference type="PANTHER" id="PTHR45339">
    <property type="entry name" value="HYBRID SIGNAL TRANSDUCTION HISTIDINE KINASE J"/>
    <property type="match status" value="1"/>
</dbReference>
<organism evidence="13 14">
    <name type="scientific">Agrobacterium bohemicum</name>
    <dbReference type="NCBI Taxonomy" id="2052828"/>
    <lineage>
        <taxon>Bacteria</taxon>
        <taxon>Pseudomonadati</taxon>
        <taxon>Pseudomonadota</taxon>
        <taxon>Alphaproteobacteria</taxon>
        <taxon>Hyphomicrobiales</taxon>
        <taxon>Rhizobiaceae</taxon>
        <taxon>Rhizobium/Agrobacterium group</taxon>
        <taxon>Agrobacterium</taxon>
    </lineage>
</organism>
<dbReference type="Pfam" id="PF08448">
    <property type="entry name" value="PAS_4"/>
    <property type="match status" value="1"/>
</dbReference>
<dbReference type="GO" id="GO:0000155">
    <property type="term" value="F:phosphorelay sensor kinase activity"/>
    <property type="evidence" value="ECO:0007669"/>
    <property type="project" value="InterPro"/>
</dbReference>
<evidence type="ECO:0000313" key="14">
    <source>
        <dbReference type="Proteomes" id="UP000070498"/>
    </source>
</evidence>
<dbReference type="SUPFAM" id="SSF55785">
    <property type="entry name" value="PYP-like sensor domain (PAS domain)"/>
    <property type="match status" value="2"/>
</dbReference>
<feature type="domain" description="Response regulatory" evidence="12">
    <location>
        <begin position="911"/>
        <end position="1029"/>
    </location>
</feature>
<dbReference type="Pfam" id="PF00072">
    <property type="entry name" value="Response_reg"/>
    <property type="match status" value="2"/>
</dbReference>
<name>A0A135P339_9HYPH</name>
<dbReference type="InterPro" id="IPR003661">
    <property type="entry name" value="HisK_dim/P_dom"/>
</dbReference>
<evidence type="ECO:0000256" key="7">
    <source>
        <dbReference type="ARBA" id="ARBA00022840"/>
    </source>
</evidence>
<evidence type="ECO:0000313" key="13">
    <source>
        <dbReference type="EMBL" id="KXG85820.1"/>
    </source>
</evidence>
<dbReference type="InterPro" id="IPR001789">
    <property type="entry name" value="Sig_transdc_resp-reg_receiver"/>
</dbReference>
<dbReference type="AlphaFoldDB" id="A0A135P339"/>
<dbReference type="CDD" id="cd17546">
    <property type="entry name" value="REC_hyHK_CKI1_RcsC-like"/>
    <property type="match status" value="2"/>
</dbReference>
<evidence type="ECO:0000256" key="2">
    <source>
        <dbReference type="ARBA" id="ARBA00012438"/>
    </source>
</evidence>
<dbReference type="PROSITE" id="PS50109">
    <property type="entry name" value="HIS_KIN"/>
    <property type="match status" value="1"/>
</dbReference>
<dbReference type="Gene3D" id="1.10.287.130">
    <property type="match status" value="1"/>
</dbReference>
<dbReference type="NCBIfam" id="TIGR00229">
    <property type="entry name" value="sensory_box"/>
    <property type="match status" value="1"/>
</dbReference>
<comment type="caution">
    <text evidence="13">The sequence shown here is derived from an EMBL/GenBank/DDBJ whole genome shotgun (WGS) entry which is preliminary data.</text>
</comment>
<dbReference type="SUPFAM" id="SSF55874">
    <property type="entry name" value="ATPase domain of HSP90 chaperone/DNA topoisomerase II/histidine kinase"/>
    <property type="match status" value="1"/>
</dbReference>
<dbReference type="SMART" id="SM00448">
    <property type="entry name" value="REC"/>
    <property type="match status" value="2"/>
</dbReference>
<dbReference type="InterPro" id="IPR036097">
    <property type="entry name" value="HisK_dim/P_sf"/>
</dbReference>
<dbReference type="PRINTS" id="PR00344">
    <property type="entry name" value="BCTRLSENSOR"/>
</dbReference>
<dbReference type="InterPro" id="IPR005467">
    <property type="entry name" value="His_kinase_dom"/>
</dbReference>
<evidence type="ECO:0000256" key="6">
    <source>
        <dbReference type="ARBA" id="ARBA00022777"/>
    </source>
</evidence>
<dbReference type="FunFam" id="3.30.565.10:FF:000078">
    <property type="entry name" value="Two-component sensor histidine kinase"/>
    <property type="match status" value="1"/>
</dbReference>
<dbReference type="InterPro" id="IPR011006">
    <property type="entry name" value="CheY-like_superfamily"/>
</dbReference>
<dbReference type="InterPro" id="IPR036890">
    <property type="entry name" value="HATPase_C_sf"/>
</dbReference>
<gene>
    <name evidence="13" type="ORF">ATO67_04075</name>
</gene>
<evidence type="ECO:0000256" key="8">
    <source>
        <dbReference type="ARBA" id="ARBA00023012"/>
    </source>
</evidence>
<dbReference type="PROSITE" id="PS50110">
    <property type="entry name" value="RESPONSE_REGULATORY"/>
    <property type="match status" value="2"/>
</dbReference>
<dbReference type="EMBL" id="LNUW01000028">
    <property type="protein sequence ID" value="KXG85820.1"/>
    <property type="molecule type" value="Genomic_DNA"/>
</dbReference>
<dbReference type="SUPFAM" id="SSF47384">
    <property type="entry name" value="Homodimeric domain of signal transducing histidine kinase"/>
    <property type="match status" value="1"/>
</dbReference>
<proteinExistence type="predicted"/>
<dbReference type="Gene3D" id="3.30.450.20">
    <property type="entry name" value="PAS domain"/>
    <property type="match status" value="3"/>
</dbReference>
<feature type="compositionally biased region" description="Basic and acidic residues" evidence="10">
    <location>
        <begin position="1069"/>
        <end position="1079"/>
    </location>
</feature>
<dbReference type="Pfam" id="PF12860">
    <property type="entry name" value="PAS_7"/>
    <property type="match status" value="2"/>
</dbReference>
<dbReference type="Gene3D" id="3.30.565.10">
    <property type="entry name" value="Histidine kinase-like ATPase, C-terminal domain"/>
    <property type="match status" value="1"/>
</dbReference>
<dbReference type="InterPro" id="IPR004358">
    <property type="entry name" value="Sig_transdc_His_kin-like_C"/>
</dbReference>
<evidence type="ECO:0000256" key="4">
    <source>
        <dbReference type="ARBA" id="ARBA00022679"/>
    </source>
</evidence>
<accession>A0A135P339</accession>
<evidence type="ECO:0000256" key="9">
    <source>
        <dbReference type="PROSITE-ProRule" id="PRU00169"/>
    </source>
</evidence>